<evidence type="ECO:0000313" key="5">
    <source>
        <dbReference type="Proteomes" id="UP000265431"/>
    </source>
</evidence>
<sequence length="164" mass="17926">MQIRPFQPEDLAALYAINQASVPGVGNAETEDDLGALISMGTCLVAISGDGTPIGFINLVAPGTAAYNSDNLRWIEDWMTRQQVSAHYVDRIAIGETARGRGVGEALYRAAFATAKPHAFLCCEVNTDPDNPGSHRFHQRLGFNPIGDHRYRADYAVRFYARAL</sequence>
<keyword evidence="5" id="KW-1185">Reference proteome</keyword>
<dbReference type="PROSITE" id="PS51186">
    <property type="entry name" value="GNAT"/>
    <property type="match status" value="1"/>
</dbReference>
<dbReference type="PANTHER" id="PTHR43877">
    <property type="entry name" value="AMINOALKYLPHOSPHONATE N-ACETYLTRANSFERASE-RELATED-RELATED"/>
    <property type="match status" value="1"/>
</dbReference>
<dbReference type="SUPFAM" id="SSF55729">
    <property type="entry name" value="Acyl-CoA N-acyltransferases (Nat)"/>
    <property type="match status" value="1"/>
</dbReference>
<dbReference type="AlphaFoldDB" id="A0A399QX96"/>
<dbReference type="RefSeq" id="WP_119378739.1">
    <property type="nucleotide sequence ID" value="NZ_QWGB01000005.1"/>
</dbReference>
<dbReference type="InterPro" id="IPR050832">
    <property type="entry name" value="Bact_Acetyltransf"/>
</dbReference>
<dbReference type="PANTHER" id="PTHR43877:SF2">
    <property type="entry name" value="AMINOALKYLPHOSPHONATE N-ACETYLTRANSFERASE-RELATED"/>
    <property type="match status" value="1"/>
</dbReference>
<dbReference type="InterPro" id="IPR000182">
    <property type="entry name" value="GNAT_dom"/>
</dbReference>
<dbReference type="Pfam" id="PF00583">
    <property type="entry name" value="Acetyltransf_1"/>
    <property type="match status" value="1"/>
</dbReference>
<dbReference type="OrthoDB" id="6182349at2"/>
<protein>
    <submittedName>
        <fullName evidence="4">GNAT family N-acetyltransferase</fullName>
    </submittedName>
</protein>
<dbReference type="InterPro" id="IPR016181">
    <property type="entry name" value="Acyl_CoA_acyltransferase"/>
</dbReference>
<evidence type="ECO:0000313" key="4">
    <source>
        <dbReference type="EMBL" id="RIJ23550.1"/>
    </source>
</evidence>
<dbReference type="EMBL" id="QWGB01000005">
    <property type="protein sequence ID" value="RIJ23550.1"/>
    <property type="molecule type" value="Genomic_DNA"/>
</dbReference>
<dbReference type="CDD" id="cd04301">
    <property type="entry name" value="NAT_SF"/>
    <property type="match status" value="1"/>
</dbReference>
<comment type="caution">
    <text evidence="4">The sequence shown here is derived from an EMBL/GenBank/DDBJ whole genome shotgun (WGS) entry which is preliminary data.</text>
</comment>
<keyword evidence="1 4" id="KW-0808">Transferase</keyword>
<reference evidence="4 5" key="1">
    <citation type="submission" date="2018-08" db="EMBL/GenBank/DDBJ databases">
        <title>Henriciella mobilis sp. nov., isolated from seawater.</title>
        <authorList>
            <person name="Cheng H."/>
            <person name="Wu Y.-H."/>
            <person name="Xu X.-W."/>
            <person name="Guo L.-L."/>
        </authorList>
    </citation>
    <scope>NUCLEOTIDE SEQUENCE [LARGE SCALE GENOMIC DNA]</scope>
    <source>
        <strain evidence="4 5">CCUG66934</strain>
    </source>
</reference>
<evidence type="ECO:0000259" key="3">
    <source>
        <dbReference type="PROSITE" id="PS51186"/>
    </source>
</evidence>
<name>A0A399QX96_9PROT</name>
<evidence type="ECO:0000256" key="2">
    <source>
        <dbReference type="ARBA" id="ARBA00023315"/>
    </source>
</evidence>
<organism evidence="4 5">
    <name type="scientific">Henriciella barbarensis</name>
    <dbReference type="NCBI Taxonomy" id="86342"/>
    <lineage>
        <taxon>Bacteria</taxon>
        <taxon>Pseudomonadati</taxon>
        <taxon>Pseudomonadota</taxon>
        <taxon>Alphaproteobacteria</taxon>
        <taxon>Hyphomonadales</taxon>
        <taxon>Hyphomonadaceae</taxon>
        <taxon>Henriciella</taxon>
    </lineage>
</organism>
<proteinExistence type="predicted"/>
<dbReference type="Proteomes" id="UP000265431">
    <property type="component" value="Unassembled WGS sequence"/>
</dbReference>
<keyword evidence="2" id="KW-0012">Acyltransferase</keyword>
<dbReference type="Gene3D" id="3.40.630.30">
    <property type="match status" value="1"/>
</dbReference>
<evidence type="ECO:0000256" key="1">
    <source>
        <dbReference type="ARBA" id="ARBA00022679"/>
    </source>
</evidence>
<accession>A0A399QX96</accession>
<dbReference type="GO" id="GO:0016747">
    <property type="term" value="F:acyltransferase activity, transferring groups other than amino-acyl groups"/>
    <property type="evidence" value="ECO:0007669"/>
    <property type="project" value="InterPro"/>
</dbReference>
<feature type="domain" description="N-acetyltransferase" evidence="3">
    <location>
        <begin position="1"/>
        <end position="164"/>
    </location>
</feature>
<gene>
    <name evidence="4" type="ORF">D1224_04610</name>
</gene>